<sequence>MGVIEGGRRECGGAGGVREGSWTSWSGEGWVRNGCQDAGWIKEGNSTFVGMKSEDKDYEMW</sequence>
<dbReference type="AlphaFoldDB" id="A0A5B7K7G0"/>
<gene>
    <name evidence="2" type="ORF">E2C01_100645</name>
</gene>
<evidence type="ECO:0000313" key="3">
    <source>
        <dbReference type="Proteomes" id="UP000324222"/>
    </source>
</evidence>
<keyword evidence="3" id="KW-1185">Reference proteome</keyword>
<feature type="compositionally biased region" description="Basic and acidic residues" evidence="1">
    <location>
        <begin position="1"/>
        <end position="11"/>
    </location>
</feature>
<organism evidence="2 3">
    <name type="scientific">Portunus trituberculatus</name>
    <name type="common">Swimming crab</name>
    <name type="synonym">Neptunus trituberculatus</name>
    <dbReference type="NCBI Taxonomy" id="210409"/>
    <lineage>
        <taxon>Eukaryota</taxon>
        <taxon>Metazoa</taxon>
        <taxon>Ecdysozoa</taxon>
        <taxon>Arthropoda</taxon>
        <taxon>Crustacea</taxon>
        <taxon>Multicrustacea</taxon>
        <taxon>Malacostraca</taxon>
        <taxon>Eumalacostraca</taxon>
        <taxon>Eucarida</taxon>
        <taxon>Decapoda</taxon>
        <taxon>Pleocyemata</taxon>
        <taxon>Brachyura</taxon>
        <taxon>Eubrachyura</taxon>
        <taxon>Portunoidea</taxon>
        <taxon>Portunidae</taxon>
        <taxon>Portuninae</taxon>
        <taxon>Portunus</taxon>
    </lineage>
</organism>
<reference evidence="2 3" key="1">
    <citation type="submission" date="2019-05" db="EMBL/GenBank/DDBJ databases">
        <title>Another draft genome of Portunus trituberculatus and its Hox gene families provides insights of decapod evolution.</title>
        <authorList>
            <person name="Jeong J.-H."/>
            <person name="Song I."/>
            <person name="Kim S."/>
            <person name="Choi T."/>
            <person name="Kim D."/>
            <person name="Ryu S."/>
            <person name="Kim W."/>
        </authorList>
    </citation>
    <scope>NUCLEOTIDE SEQUENCE [LARGE SCALE GENOMIC DNA]</scope>
    <source>
        <tissue evidence="2">Muscle</tissue>
    </source>
</reference>
<protein>
    <submittedName>
        <fullName evidence="2">Uncharacterized protein</fullName>
    </submittedName>
</protein>
<evidence type="ECO:0000256" key="1">
    <source>
        <dbReference type="SAM" id="MobiDB-lite"/>
    </source>
</evidence>
<dbReference type="EMBL" id="VSRR010143579">
    <property type="protein sequence ID" value="MPD04931.1"/>
    <property type="molecule type" value="Genomic_DNA"/>
</dbReference>
<accession>A0A5B7K7G0</accession>
<comment type="caution">
    <text evidence="2">The sequence shown here is derived from an EMBL/GenBank/DDBJ whole genome shotgun (WGS) entry which is preliminary data.</text>
</comment>
<evidence type="ECO:0000313" key="2">
    <source>
        <dbReference type="EMBL" id="MPD04931.1"/>
    </source>
</evidence>
<name>A0A5B7K7G0_PORTR</name>
<dbReference type="Proteomes" id="UP000324222">
    <property type="component" value="Unassembled WGS sequence"/>
</dbReference>
<proteinExistence type="predicted"/>
<feature type="region of interest" description="Disordered" evidence="1">
    <location>
        <begin position="1"/>
        <end position="25"/>
    </location>
</feature>